<evidence type="ECO:0000256" key="5">
    <source>
        <dbReference type="ARBA" id="ARBA00026121"/>
    </source>
</evidence>
<dbReference type="Proteomes" id="UP000321638">
    <property type="component" value="Unassembled WGS sequence"/>
</dbReference>
<evidence type="ECO:0000256" key="8">
    <source>
        <dbReference type="SAM" id="MobiDB-lite"/>
    </source>
</evidence>
<keyword evidence="12" id="KW-1185">Reference proteome</keyword>
<protein>
    <recommendedName>
        <fullName evidence="6">Long-chain-fatty-acid--CoA ligase</fullName>
        <ecNumber evidence="5">6.2.1.3</ecNumber>
    </recommendedName>
    <alternativeName>
        <fullName evidence="7">Long-chain acyl-CoA synthetase</fullName>
    </alternativeName>
</protein>
<keyword evidence="3 11" id="KW-0436">Ligase</keyword>
<evidence type="ECO:0000256" key="7">
    <source>
        <dbReference type="ARBA" id="ARBA00042773"/>
    </source>
</evidence>
<dbReference type="AlphaFoldDB" id="A0A5C8PHP0"/>
<evidence type="ECO:0000256" key="4">
    <source>
        <dbReference type="ARBA" id="ARBA00023136"/>
    </source>
</evidence>
<comment type="subcellular location">
    <subcellularLocation>
        <location evidence="1">Membrane</location>
        <topology evidence="1">Peripheral membrane protein</topology>
    </subcellularLocation>
</comment>
<feature type="region of interest" description="Disordered" evidence="8">
    <location>
        <begin position="556"/>
        <end position="575"/>
    </location>
</feature>
<dbReference type="InterPro" id="IPR045851">
    <property type="entry name" value="AMP-bd_C_sf"/>
</dbReference>
<gene>
    <name evidence="11" type="ORF">FHP25_21825</name>
</gene>
<evidence type="ECO:0000259" key="10">
    <source>
        <dbReference type="Pfam" id="PF13193"/>
    </source>
</evidence>
<dbReference type="InterPro" id="IPR050237">
    <property type="entry name" value="ATP-dep_AMP-bd_enzyme"/>
</dbReference>
<comment type="pathway">
    <text evidence="2">Lipid metabolism; fatty acid beta-oxidation.</text>
</comment>
<feature type="domain" description="AMP-dependent synthetase/ligase" evidence="9">
    <location>
        <begin position="27"/>
        <end position="421"/>
    </location>
</feature>
<evidence type="ECO:0000256" key="6">
    <source>
        <dbReference type="ARBA" id="ARBA00039545"/>
    </source>
</evidence>
<dbReference type="SUPFAM" id="SSF56801">
    <property type="entry name" value="Acetyl-CoA synthetase-like"/>
    <property type="match status" value="1"/>
</dbReference>
<keyword evidence="4" id="KW-0472">Membrane</keyword>
<organism evidence="11 12">
    <name type="scientific">Vineibacter terrae</name>
    <dbReference type="NCBI Taxonomy" id="2586908"/>
    <lineage>
        <taxon>Bacteria</taxon>
        <taxon>Pseudomonadati</taxon>
        <taxon>Pseudomonadota</taxon>
        <taxon>Alphaproteobacteria</taxon>
        <taxon>Hyphomicrobiales</taxon>
        <taxon>Vineibacter</taxon>
    </lineage>
</organism>
<evidence type="ECO:0000313" key="12">
    <source>
        <dbReference type="Proteomes" id="UP000321638"/>
    </source>
</evidence>
<comment type="caution">
    <text evidence="11">The sequence shown here is derived from an EMBL/GenBank/DDBJ whole genome shotgun (WGS) entry which is preliminary data.</text>
</comment>
<dbReference type="RefSeq" id="WP_147849096.1">
    <property type="nucleotide sequence ID" value="NZ_VDUZ01000026.1"/>
</dbReference>
<feature type="domain" description="AMP-binding enzyme C-terminal" evidence="10">
    <location>
        <begin position="478"/>
        <end position="552"/>
    </location>
</feature>
<dbReference type="EC" id="6.2.1.3" evidence="5"/>
<evidence type="ECO:0000256" key="1">
    <source>
        <dbReference type="ARBA" id="ARBA00004170"/>
    </source>
</evidence>
<evidence type="ECO:0000313" key="11">
    <source>
        <dbReference type="EMBL" id="TXL73326.1"/>
    </source>
</evidence>
<sequence>MHVWEKSYPPGVSWALEVPRKAIHEVFEESCATYGDKPFTDFLDKVMSFRDYKEATDRAATGFQKLGVKPGVHVGLYLPNTPHYLIAFFGILKAGGRVVNYSPLDAERELEHKISDSETDFLVTLDVKALYPKMAGMRGKTRLKKLIVGSIADFLPWPKNWLYPIAKKADIARWPRDDWHMSFKDLLNNDGRYQQHKLGDNLWDEVALLQYTGGTTGLPKAAMLTHGCIMAAMSQGQAWTTPYTTPGTEKVVCVLPLFHIYALSGIMLGAVRNGNQLILYPRPDIDMIVKDLGTKKPTFLPGVPTLYTAINKHPLARQLDLKSLKICMSGGAPLPVEVQNEFEKLTGATLIEGYGLTETSPTGCICPVDKTARRVGSCGVPMPGTIVEIRDLEDIDKVLPPGKENVGEVCIIGPQVMKGYWKKPDETDKVLFTHPDSNWKGLRTGDMGYMDADGWVYLVDRSKDLIISSGYNVYPRMIEEATYEHPAVDECIVIGIHDEYRGEAPKVFVKLKPGMSLTFDELKKHLQGKIGKHEFPVAFEIRSELPKTPVGKLSKKELKAEEAAKRDATKQVAAQ</sequence>
<dbReference type="PANTHER" id="PTHR43767">
    <property type="entry name" value="LONG-CHAIN-FATTY-ACID--COA LIGASE"/>
    <property type="match status" value="1"/>
</dbReference>
<proteinExistence type="predicted"/>
<feature type="compositionally biased region" description="Basic and acidic residues" evidence="8">
    <location>
        <begin position="556"/>
        <end position="569"/>
    </location>
</feature>
<dbReference type="GO" id="GO:0004467">
    <property type="term" value="F:long-chain fatty acid-CoA ligase activity"/>
    <property type="evidence" value="ECO:0007669"/>
    <property type="project" value="UniProtKB-EC"/>
</dbReference>
<evidence type="ECO:0000256" key="3">
    <source>
        <dbReference type="ARBA" id="ARBA00022598"/>
    </source>
</evidence>
<dbReference type="Pfam" id="PF13193">
    <property type="entry name" value="AMP-binding_C"/>
    <property type="match status" value="1"/>
</dbReference>
<evidence type="ECO:0000259" key="9">
    <source>
        <dbReference type="Pfam" id="PF00501"/>
    </source>
</evidence>
<dbReference type="CDD" id="cd05936">
    <property type="entry name" value="FC-FACS_FadD_like"/>
    <property type="match status" value="1"/>
</dbReference>
<dbReference type="InterPro" id="IPR025110">
    <property type="entry name" value="AMP-bd_C"/>
</dbReference>
<dbReference type="EMBL" id="VDUZ01000026">
    <property type="protein sequence ID" value="TXL73326.1"/>
    <property type="molecule type" value="Genomic_DNA"/>
</dbReference>
<dbReference type="Pfam" id="PF00501">
    <property type="entry name" value="AMP-binding"/>
    <property type="match status" value="1"/>
</dbReference>
<dbReference type="PROSITE" id="PS00455">
    <property type="entry name" value="AMP_BINDING"/>
    <property type="match status" value="1"/>
</dbReference>
<dbReference type="PANTHER" id="PTHR43767:SF8">
    <property type="entry name" value="LONG-CHAIN-FATTY-ACID--COA LIGASE"/>
    <property type="match status" value="1"/>
</dbReference>
<reference evidence="11 12" key="1">
    <citation type="submission" date="2019-06" db="EMBL/GenBank/DDBJ databases">
        <title>New taxonomy in bacterial strain CC-CFT640, isolated from vineyard.</title>
        <authorList>
            <person name="Lin S.-Y."/>
            <person name="Tsai C.-F."/>
            <person name="Young C.-C."/>
        </authorList>
    </citation>
    <scope>NUCLEOTIDE SEQUENCE [LARGE SCALE GENOMIC DNA]</scope>
    <source>
        <strain evidence="11 12">CC-CFT640</strain>
    </source>
</reference>
<dbReference type="Gene3D" id="3.40.50.12780">
    <property type="entry name" value="N-terminal domain of ligase-like"/>
    <property type="match status" value="1"/>
</dbReference>
<dbReference type="OrthoDB" id="9803968at2"/>
<evidence type="ECO:0000256" key="2">
    <source>
        <dbReference type="ARBA" id="ARBA00005005"/>
    </source>
</evidence>
<dbReference type="GO" id="GO:0016020">
    <property type="term" value="C:membrane"/>
    <property type="evidence" value="ECO:0007669"/>
    <property type="project" value="UniProtKB-SubCell"/>
</dbReference>
<dbReference type="InterPro" id="IPR042099">
    <property type="entry name" value="ANL_N_sf"/>
</dbReference>
<name>A0A5C8PHP0_9HYPH</name>
<dbReference type="InterPro" id="IPR020845">
    <property type="entry name" value="AMP-binding_CS"/>
</dbReference>
<dbReference type="InterPro" id="IPR000873">
    <property type="entry name" value="AMP-dep_synth/lig_dom"/>
</dbReference>
<accession>A0A5C8PHP0</accession>
<dbReference type="Gene3D" id="3.30.300.30">
    <property type="match status" value="1"/>
</dbReference>